<dbReference type="EMBL" id="HG994588">
    <property type="protein sequence ID" value="CAF3041089.1"/>
    <property type="molecule type" value="Genomic_DNA"/>
</dbReference>
<evidence type="ECO:0000313" key="1">
    <source>
        <dbReference type="EMBL" id="CAF3041089.1"/>
    </source>
</evidence>
<dbReference type="AlphaFoldDB" id="A0A7R8HEF8"/>
<name>A0A7R8HEF8_LEPSM</name>
<accession>A0A7R8HEF8</accession>
<protein>
    <submittedName>
        <fullName evidence="1">(salmon louse) hypothetical protein</fullName>
    </submittedName>
</protein>
<organism evidence="1 2">
    <name type="scientific">Lepeophtheirus salmonis</name>
    <name type="common">Salmon louse</name>
    <name type="synonym">Caligus salmonis</name>
    <dbReference type="NCBI Taxonomy" id="72036"/>
    <lineage>
        <taxon>Eukaryota</taxon>
        <taxon>Metazoa</taxon>
        <taxon>Ecdysozoa</taxon>
        <taxon>Arthropoda</taxon>
        <taxon>Crustacea</taxon>
        <taxon>Multicrustacea</taxon>
        <taxon>Hexanauplia</taxon>
        <taxon>Copepoda</taxon>
        <taxon>Siphonostomatoida</taxon>
        <taxon>Caligidae</taxon>
        <taxon>Lepeophtheirus</taxon>
    </lineage>
</organism>
<sequence length="173" mass="19638">MSKENDIKQLNHSNDDLNLCKKEKMKEYVRKDVKGKKDTFKQVDTTTEDKNSDKCKEKKDYDLVDDSCDDHLNAGIRDASGSIDKEIKVKTDTLSVKEANTIPEDKGTDKSKEKKSYYFVGDSCDDGMDARKGDIYDTMGDEVKGRTDTISVKEPKMTPEDKSSDKCKEKKVL</sequence>
<evidence type="ECO:0000313" key="2">
    <source>
        <dbReference type="Proteomes" id="UP000675881"/>
    </source>
</evidence>
<dbReference type="Proteomes" id="UP000675881">
    <property type="component" value="Chromosome 9"/>
</dbReference>
<gene>
    <name evidence="1" type="ORF">LSAA_14581</name>
</gene>
<keyword evidence="2" id="KW-1185">Reference proteome</keyword>
<reference evidence="1" key="1">
    <citation type="submission" date="2021-02" db="EMBL/GenBank/DDBJ databases">
        <authorList>
            <person name="Bekaert M."/>
        </authorList>
    </citation>
    <scope>NUCLEOTIDE SEQUENCE</scope>
    <source>
        <strain evidence="1">IoA-00</strain>
    </source>
</reference>
<proteinExistence type="predicted"/>